<dbReference type="OrthoDB" id="10029527at2759"/>
<comment type="subcellular location">
    <subcellularLocation>
        <location evidence="1">Membrane</location>
        <topology evidence="1">Multi-pass membrane protein</topology>
    </subcellularLocation>
</comment>
<accession>A0A9P0L140</accession>
<keyword evidence="4 6" id="KW-0472">Membrane</keyword>
<protein>
    <recommendedName>
        <fullName evidence="7">RETREG1-3/ARL6IP-like N-terminal reticulon-homology domain-containing protein</fullName>
    </recommendedName>
</protein>
<keyword evidence="9" id="KW-1185">Reference proteome</keyword>
<feature type="transmembrane region" description="Helical" evidence="6">
    <location>
        <begin position="48"/>
        <end position="64"/>
    </location>
</feature>
<dbReference type="GO" id="GO:0005783">
    <property type="term" value="C:endoplasmic reticulum"/>
    <property type="evidence" value="ECO:0007669"/>
    <property type="project" value="UniProtKB-ARBA"/>
</dbReference>
<feature type="transmembrane region" description="Helical" evidence="6">
    <location>
        <begin position="70"/>
        <end position="88"/>
    </location>
</feature>
<dbReference type="EMBL" id="CAKOFQ010006999">
    <property type="protein sequence ID" value="CAH1986440.1"/>
    <property type="molecule type" value="Genomic_DNA"/>
</dbReference>
<evidence type="ECO:0000313" key="9">
    <source>
        <dbReference type="Proteomes" id="UP001152888"/>
    </source>
</evidence>
<evidence type="ECO:0000256" key="1">
    <source>
        <dbReference type="ARBA" id="ARBA00004141"/>
    </source>
</evidence>
<name>A0A9P0L140_ACAOB</name>
<sequence length="373" mass="41981">MQYIRSKFTNFTSYFVKRVEENEGRKISKCDICCEQIYKVLNWENPKQTLTVFLVTLFLFWIVVQLQIKFFGMLFFGLLIAFLLDAYYDTKDLTNHSLEHIEAFEKFHHLIQDVVLNLRAIRKESPSSFCIGMSLIFLVMTVIANSMSGYMLTYLTILAIFFLPLGFKCLPEEHVGTLKILCRSILNPRGHVAEEELIPFICNKDFANRDNDDVDSLLTDKTADSASNSLISGLSQMPSYLDVAEIQNDIEEEDLIPHTSSAVSFTPGELSSDSDSERRDIHFEAAHFNGDSSSEEEKLMGRDLRFAAIEEVIADGAKEQGGIGGMLGSIVSTVSSNLVGNILKSNAPQAQIERKNSSSDSEFEIINTEDVKE</sequence>
<dbReference type="Pfam" id="PF24456">
    <property type="entry name" value="RHD_RETREG1-3"/>
    <property type="match status" value="1"/>
</dbReference>
<feature type="domain" description="RETREG1-3/ARL6IP-like N-terminal reticulon-homology" evidence="7">
    <location>
        <begin position="111"/>
        <end position="166"/>
    </location>
</feature>
<evidence type="ECO:0000256" key="2">
    <source>
        <dbReference type="ARBA" id="ARBA00022692"/>
    </source>
</evidence>
<keyword evidence="2 6" id="KW-0812">Transmembrane</keyword>
<evidence type="ECO:0000259" key="7">
    <source>
        <dbReference type="Pfam" id="PF24456"/>
    </source>
</evidence>
<evidence type="ECO:0000256" key="4">
    <source>
        <dbReference type="ARBA" id="ARBA00023136"/>
    </source>
</evidence>
<dbReference type="InterPro" id="IPR057282">
    <property type="entry name" value="RETREG1-3-like_RHD"/>
</dbReference>
<dbReference type="AlphaFoldDB" id="A0A9P0L140"/>
<evidence type="ECO:0000313" key="8">
    <source>
        <dbReference type="EMBL" id="CAH1986440.1"/>
    </source>
</evidence>
<evidence type="ECO:0000256" key="3">
    <source>
        <dbReference type="ARBA" id="ARBA00022989"/>
    </source>
</evidence>
<comment type="caution">
    <text evidence="8">The sequence shown here is derived from an EMBL/GenBank/DDBJ whole genome shotgun (WGS) entry which is preliminary data.</text>
</comment>
<organism evidence="8 9">
    <name type="scientific">Acanthoscelides obtectus</name>
    <name type="common">Bean weevil</name>
    <name type="synonym">Bruchus obtectus</name>
    <dbReference type="NCBI Taxonomy" id="200917"/>
    <lineage>
        <taxon>Eukaryota</taxon>
        <taxon>Metazoa</taxon>
        <taxon>Ecdysozoa</taxon>
        <taxon>Arthropoda</taxon>
        <taxon>Hexapoda</taxon>
        <taxon>Insecta</taxon>
        <taxon>Pterygota</taxon>
        <taxon>Neoptera</taxon>
        <taxon>Endopterygota</taxon>
        <taxon>Coleoptera</taxon>
        <taxon>Polyphaga</taxon>
        <taxon>Cucujiformia</taxon>
        <taxon>Chrysomeloidea</taxon>
        <taxon>Chrysomelidae</taxon>
        <taxon>Bruchinae</taxon>
        <taxon>Bruchini</taxon>
        <taxon>Acanthoscelides</taxon>
    </lineage>
</organism>
<dbReference type="GO" id="GO:0016020">
    <property type="term" value="C:membrane"/>
    <property type="evidence" value="ECO:0007669"/>
    <property type="project" value="UniProtKB-SubCell"/>
</dbReference>
<evidence type="ECO:0000256" key="6">
    <source>
        <dbReference type="SAM" id="Phobius"/>
    </source>
</evidence>
<evidence type="ECO:0000256" key="5">
    <source>
        <dbReference type="SAM" id="MobiDB-lite"/>
    </source>
</evidence>
<dbReference type="Proteomes" id="UP001152888">
    <property type="component" value="Unassembled WGS sequence"/>
</dbReference>
<feature type="region of interest" description="Disordered" evidence="5">
    <location>
        <begin position="349"/>
        <end position="373"/>
    </location>
</feature>
<reference evidence="8" key="1">
    <citation type="submission" date="2022-03" db="EMBL/GenBank/DDBJ databases">
        <authorList>
            <person name="Sayadi A."/>
        </authorList>
    </citation>
    <scope>NUCLEOTIDE SEQUENCE</scope>
</reference>
<keyword evidence="3 6" id="KW-1133">Transmembrane helix</keyword>
<gene>
    <name evidence="8" type="ORF">ACAOBT_LOCUS17251</name>
</gene>
<proteinExistence type="predicted"/>